<dbReference type="KEGG" id="mhd:Marky_1297"/>
<evidence type="ECO:0000259" key="1">
    <source>
        <dbReference type="PROSITE" id="PS51459"/>
    </source>
</evidence>
<dbReference type="Gene3D" id="1.20.120.1870">
    <property type="entry name" value="Fic/DOC protein, Fido domain"/>
    <property type="match status" value="1"/>
</dbReference>
<organism evidence="2 3">
    <name type="scientific">Marinithermus hydrothermalis (strain DSM 14884 / JCM 11576 / T1)</name>
    <dbReference type="NCBI Taxonomy" id="869210"/>
    <lineage>
        <taxon>Bacteria</taxon>
        <taxon>Thermotogati</taxon>
        <taxon>Deinococcota</taxon>
        <taxon>Deinococci</taxon>
        <taxon>Thermales</taxon>
        <taxon>Thermaceae</taxon>
        <taxon>Marinithermus</taxon>
    </lineage>
</organism>
<gene>
    <name evidence="2" type="ordered locus">Marky_1297</name>
</gene>
<sequence length="145" mass="16005">MGRHRLYRRYRGKRYPTVEAVFYLHEEVLKASGGAPGVRNPGALESALDKPFSTVGGVDAYPTFFSKVAAIGYFITKPHPFVDGNKRTALQTMMLTLGMNGYKCKPCARLQVATMVLTAMGHLDPQGLRTALLLWCELDPASELL</sequence>
<reference evidence="2 3" key="1">
    <citation type="journal article" date="2012" name="Stand. Genomic Sci.">
        <title>Complete genome sequence of the aerobic, heterotroph Marinithermus hydrothermalis type strain (T1(T)) from a deep-sea hydrothermal vent chimney.</title>
        <authorList>
            <person name="Copeland A."/>
            <person name="Gu W."/>
            <person name="Yasawong M."/>
            <person name="Lapidus A."/>
            <person name="Lucas S."/>
            <person name="Deshpande S."/>
            <person name="Pagani I."/>
            <person name="Tapia R."/>
            <person name="Cheng J.F."/>
            <person name="Goodwin L.A."/>
            <person name="Pitluck S."/>
            <person name="Liolios K."/>
            <person name="Ivanova N."/>
            <person name="Mavromatis K."/>
            <person name="Mikhailova N."/>
            <person name="Pati A."/>
            <person name="Chen A."/>
            <person name="Palaniappan K."/>
            <person name="Land M."/>
            <person name="Pan C."/>
            <person name="Brambilla E.M."/>
            <person name="Rohde M."/>
            <person name="Tindall B.J."/>
            <person name="Sikorski J."/>
            <person name="Goker M."/>
            <person name="Detter J.C."/>
            <person name="Bristow J."/>
            <person name="Eisen J.A."/>
            <person name="Markowitz V."/>
            <person name="Hugenholtz P."/>
            <person name="Kyrpides N.C."/>
            <person name="Klenk H.P."/>
            <person name="Woyke T."/>
        </authorList>
    </citation>
    <scope>NUCLEOTIDE SEQUENCE [LARGE SCALE GENOMIC DNA]</scope>
    <source>
        <strain evidence="3">DSM 14884 / JCM 11576 / T1</strain>
    </source>
</reference>
<dbReference type="STRING" id="869210.Marky_1297"/>
<dbReference type="SUPFAM" id="SSF140931">
    <property type="entry name" value="Fic-like"/>
    <property type="match status" value="1"/>
</dbReference>
<dbReference type="InterPro" id="IPR003812">
    <property type="entry name" value="Fido"/>
</dbReference>
<dbReference type="InterPro" id="IPR053737">
    <property type="entry name" value="Type_II_TA_Toxin"/>
</dbReference>
<keyword evidence="3" id="KW-1185">Reference proteome</keyword>
<accession>F2NK65</accession>
<dbReference type="Proteomes" id="UP000007030">
    <property type="component" value="Chromosome"/>
</dbReference>
<dbReference type="HOGENOM" id="CLU_115697_4_0_0"/>
<dbReference type="NCBIfam" id="TIGR01550">
    <property type="entry name" value="DOC_P1"/>
    <property type="match status" value="1"/>
</dbReference>
<evidence type="ECO:0000313" key="3">
    <source>
        <dbReference type="Proteomes" id="UP000007030"/>
    </source>
</evidence>
<dbReference type="eggNOG" id="COG3654">
    <property type="taxonomic scope" value="Bacteria"/>
</dbReference>
<dbReference type="PANTHER" id="PTHR39426:SF1">
    <property type="entry name" value="HOMOLOGY TO DEATH-ON-CURING PROTEIN OF PHAGE P1"/>
    <property type="match status" value="1"/>
</dbReference>
<dbReference type="AlphaFoldDB" id="F2NK65"/>
<dbReference type="PANTHER" id="PTHR39426">
    <property type="entry name" value="HOMOLOGY TO DEATH-ON-CURING PROTEIN OF PHAGE P1"/>
    <property type="match status" value="1"/>
</dbReference>
<dbReference type="EMBL" id="CP002630">
    <property type="protein sequence ID" value="AEB12036.1"/>
    <property type="molecule type" value="Genomic_DNA"/>
</dbReference>
<dbReference type="Pfam" id="PF02661">
    <property type="entry name" value="Fic"/>
    <property type="match status" value="1"/>
</dbReference>
<protein>
    <submittedName>
        <fullName evidence="2">Death-on-curing family protein</fullName>
    </submittedName>
</protein>
<dbReference type="InterPro" id="IPR036597">
    <property type="entry name" value="Fido-like_dom_sf"/>
</dbReference>
<dbReference type="PROSITE" id="PS51459">
    <property type="entry name" value="FIDO"/>
    <property type="match status" value="1"/>
</dbReference>
<evidence type="ECO:0000313" key="2">
    <source>
        <dbReference type="EMBL" id="AEB12036.1"/>
    </source>
</evidence>
<proteinExistence type="predicted"/>
<feature type="domain" description="Fido" evidence="1">
    <location>
        <begin position="16"/>
        <end position="138"/>
    </location>
</feature>
<dbReference type="OrthoDB" id="9802752at2"/>
<dbReference type="InterPro" id="IPR006440">
    <property type="entry name" value="Doc"/>
</dbReference>
<name>F2NK65_MARHT</name>
<dbReference type="RefSeq" id="WP_013704083.1">
    <property type="nucleotide sequence ID" value="NC_015387.1"/>
</dbReference>
<dbReference type="GO" id="GO:0016301">
    <property type="term" value="F:kinase activity"/>
    <property type="evidence" value="ECO:0007669"/>
    <property type="project" value="InterPro"/>
</dbReference>